<dbReference type="PANTHER" id="PTHR33861">
    <property type="entry name" value="PROTEIN CBG18333"/>
    <property type="match status" value="1"/>
</dbReference>
<evidence type="ECO:0000256" key="1">
    <source>
        <dbReference type="SAM" id="MobiDB-lite"/>
    </source>
</evidence>
<dbReference type="PANTHER" id="PTHR33861:SF4">
    <property type="entry name" value="MEIOSIS-SPECIFIC COILED-COIL DOMAIN-CONTAINING PROTEIN MEIOC"/>
    <property type="match status" value="1"/>
</dbReference>
<dbReference type="GO" id="GO:0005737">
    <property type="term" value="C:cytoplasm"/>
    <property type="evidence" value="ECO:0007669"/>
    <property type="project" value="TreeGrafter"/>
</dbReference>
<feature type="region of interest" description="Disordered" evidence="1">
    <location>
        <begin position="284"/>
        <end position="319"/>
    </location>
</feature>
<feature type="region of interest" description="Disordered" evidence="1">
    <location>
        <begin position="145"/>
        <end position="165"/>
    </location>
</feature>
<reference evidence="2" key="1">
    <citation type="submission" date="2021-09" db="EMBL/GenBank/DDBJ databases">
        <title>The genome of Mauremys mutica provides insights into the evolution of semi-aquatic lifestyle.</title>
        <authorList>
            <person name="Gong S."/>
            <person name="Gao Y."/>
        </authorList>
    </citation>
    <scope>NUCLEOTIDE SEQUENCE</scope>
    <source>
        <strain evidence="2">MM-2020</strain>
        <tissue evidence="2">Muscle</tissue>
    </source>
</reference>
<feature type="compositionally biased region" description="Polar residues" evidence="1">
    <location>
        <begin position="356"/>
        <end position="381"/>
    </location>
</feature>
<organism evidence="2 3">
    <name type="scientific">Mauremys mutica</name>
    <name type="common">yellowpond turtle</name>
    <dbReference type="NCBI Taxonomy" id="74926"/>
    <lineage>
        <taxon>Eukaryota</taxon>
        <taxon>Metazoa</taxon>
        <taxon>Chordata</taxon>
        <taxon>Craniata</taxon>
        <taxon>Vertebrata</taxon>
        <taxon>Euteleostomi</taxon>
        <taxon>Archelosauria</taxon>
        <taxon>Testudinata</taxon>
        <taxon>Testudines</taxon>
        <taxon>Cryptodira</taxon>
        <taxon>Durocryptodira</taxon>
        <taxon>Testudinoidea</taxon>
        <taxon>Geoemydidae</taxon>
        <taxon>Geoemydinae</taxon>
        <taxon>Mauremys</taxon>
    </lineage>
</organism>
<dbReference type="GO" id="GO:0005634">
    <property type="term" value="C:nucleus"/>
    <property type="evidence" value="ECO:0007669"/>
    <property type="project" value="TreeGrafter"/>
</dbReference>
<sequence>MPGLVLKANYKILFHTGPGVLTVVSSNSTVKRKEIFDEVDGKKQKMDTWIFYPLLGEITNPSPPLESSWLYSNRSVCGDDTNTATSFQYCTKERAQITLSYSGSGPDMFRLVSSILEEAHKPEPVTDWNSLLRLFPPMLASDTGNNGDLSGLSSEHRLQSKDFPNPSGTRNCYQGHLRKLSAVETSHRVFDNLYLIESLLSPSDPSTQPSDEILNIYPENSAFENNAIIQQEELAFQNVQFNQHVCNYHKMNLNGDREENCSDFSYYSSQFRVKDGTGIQKEYRETDRARGNPMKNEKQAQAKYSNDLSSPPTNGTWGKVFQDNHLVSKRYEDFTTSRKSQPSSYPLQYFFNQPFTKENRFSGGTNRNPQEAHMQNGQNRFNLGKTCNDIEYESRINPKECSRKSCDYHLLLKTALQHRNFHSPYRGHTSLDDKRPSPPSTSNPSFIPSFPLMSDFKQNDLFCEESSAPYFAFPTPFKKYRPQRNCLWPANELGIQLDKCYVQCRTLKEERIKVIIYTMIDLYVGGDYKGTAR</sequence>
<dbReference type="Proteomes" id="UP000827986">
    <property type="component" value="Unassembled WGS sequence"/>
</dbReference>
<dbReference type="AlphaFoldDB" id="A0A9D3X9E8"/>
<dbReference type="GO" id="GO:0007141">
    <property type="term" value="P:male meiosis I"/>
    <property type="evidence" value="ECO:0007669"/>
    <property type="project" value="TreeGrafter"/>
</dbReference>
<dbReference type="InterPro" id="IPR027963">
    <property type="entry name" value="MEIOC"/>
</dbReference>
<feature type="region of interest" description="Disordered" evidence="1">
    <location>
        <begin position="423"/>
        <end position="444"/>
    </location>
</feature>
<feature type="region of interest" description="Disordered" evidence="1">
    <location>
        <begin position="356"/>
        <end position="382"/>
    </location>
</feature>
<name>A0A9D3X9E8_9SAUR</name>
<keyword evidence="3" id="KW-1185">Reference proteome</keyword>
<evidence type="ECO:0000313" key="2">
    <source>
        <dbReference type="EMBL" id="KAH1175443.1"/>
    </source>
</evidence>
<dbReference type="EMBL" id="JAHDVG010000477">
    <property type="protein sequence ID" value="KAH1175443.1"/>
    <property type="molecule type" value="Genomic_DNA"/>
</dbReference>
<gene>
    <name evidence="2" type="ORF">KIL84_008317</name>
</gene>
<accession>A0A9D3X9E8</accession>
<protein>
    <submittedName>
        <fullName evidence="2">Uncharacterized protein</fullName>
    </submittedName>
</protein>
<feature type="compositionally biased region" description="Basic and acidic residues" evidence="1">
    <location>
        <begin position="284"/>
        <end position="300"/>
    </location>
</feature>
<evidence type="ECO:0000313" key="3">
    <source>
        <dbReference type="Proteomes" id="UP000827986"/>
    </source>
</evidence>
<feature type="compositionally biased region" description="Polar residues" evidence="1">
    <location>
        <begin position="302"/>
        <end position="316"/>
    </location>
</feature>
<dbReference type="GO" id="GO:0007144">
    <property type="term" value="P:female meiosis I"/>
    <property type="evidence" value="ECO:0007669"/>
    <property type="project" value="TreeGrafter"/>
</dbReference>
<comment type="caution">
    <text evidence="2">The sequence shown here is derived from an EMBL/GenBank/DDBJ whole genome shotgun (WGS) entry which is preliminary data.</text>
</comment>
<dbReference type="GO" id="GO:0048255">
    <property type="term" value="P:mRNA stabilization"/>
    <property type="evidence" value="ECO:0007669"/>
    <property type="project" value="TreeGrafter"/>
</dbReference>
<proteinExistence type="predicted"/>